<gene>
    <name evidence="9" type="ORF">PCOR1329_LOCUS73606</name>
</gene>
<evidence type="ECO:0000259" key="8">
    <source>
        <dbReference type="PROSITE" id="PS51767"/>
    </source>
</evidence>
<evidence type="ECO:0000313" key="9">
    <source>
        <dbReference type="EMBL" id="CAK0894590.1"/>
    </source>
</evidence>
<keyword evidence="4 5" id="KW-0378">Hydrolase</keyword>
<protein>
    <recommendedName>
        <fullName evidence="8">Peptidase A1 domain-containing protein</fullName>
    </recommendedName>
</protein>
<keyword evidence="2 5" id="KW-0645">Protease</keyword>
<dbReference type="SUPFAM" id="SSF50630">
    <property type="entry name" value="Acid proteases"/>
    <property type="match status" value="1"/>
</dbReference>
<keyword evidence="3 5" id="KW-0064">Aspartyl protease</keyword>
<evidence type="ECO:0000256" key="3">
    <source>
        <dbReference type="ARBA" id="ARBA00022750"/>
    </source>
</evidence>
<sequence length="579" mass="62620">MARAALRAALAAATCRAALALHSALGSQSDEALHLSLEEALGPSGGSAGRAEERARHVPAAVVAELEGRRRELERLQDDAGPAAAALGAASAVRRHGLPREKSLWLSGKSRQAMTNYNDVQYVGFVEVGGQTISGIFDTGSFDLVVFSEVCQTCGQAARYNPALSASHTQGKLTSSQGYGSGTVVSQDAFDIVSVGPYTPRNQSFWEVTDADMPVLAYSMFQSIIGLGPPEAPLVDAEDRLAKLLDNISSYTGAGRAPPADLAKAEAHTRAVAVAMQTRTMVLESFESKMFSICLGRQPNSDGYVIWSDTAPLVKPDYFQRVRVTGNHTWSTTLGEPKFEYDPAVNDKQFDKDNKFNGLTLGCENGCGALLDSGTSLLAMPGNLVNELVRLTLEPGFNCSNLWELPSIKFKLGGQEVVLPPDAYISEVDDSLGVPAYLQSFVRLRRVRGRASQELRPRLQRGRGAEAMGSRRGSESQRPGARCDLVVMVSSADSVHGPLWILGVPFFRQYYTTFEVSGRSNENRAVHLAKASDTCHPASPDEHLKFPPRTQLGKRLIDPTKLWMTPSTYSALSSDYVFL</sequence>
<evidence type="ECO:0000256" key="1">
    <source>
        <dbReference type="ARBA" id="ARBA00007447"/>
    </source>
</evidence>
<proteinExistence type="inferred from homology"/>
<comment type="caution">
    <text evidence="9">The sequence shown here is derived from an EMBL/GenBank/DDBJ whole genome shotgun (WGS) entry which is preliminary data.</text>
</comment>
<reference evidence="9" key="1">
    <citation type="submission" date="2023-10" db="EMBL/GenBank/DDBJ databases">
        <authorList>
            <person name="Chen Y."/>
            <person name="Shah S."/>
            <person name="Dougan E. K."/>
            <person name="Thang M."/>
            <person name="Chan C."/>
        </authorList>
    </citation>
    <scope>NUCLEOTIDE SEQUENCE [LARGE SCALE GENOMIC DNA]</scope>
</reference>
<dbReference type="PROSITE" id="PS00141">
    <property type="entry name" value="ASP_PROTEASE"/>
    <property type="match status" value="1"/>
</dbReference>
<dbReference type="InterPro" id="IPR033121">
    <property type="entry name" value="PEPTIDASE_A1"/>
</dbReference>
<dbReference type="PRINTS" id="PR00792">
    <property type="entry name" value="PEPSIN"/>
</dbReference>
<comment type="similarity">
    <text evidence="1 5">Belongs to the peptidase A1 family.</text>
</comment>
<evidence type="ECO:0000256" key="4">
    <source>
        <dbReference type="ARBA" id="ARBA00022801"/>
    </source>
</evidence>
<dbReference type="InterPro" id="IPR021109">
    <property type="entry name" value="Peptidase_aspartic_dom_sf"/>
</dbReference>
<dbReference type="InterPro" id="IPR001461">
    <property type="entry name" value="Aspartic_peptidase_A1"/>
</dbReference>
<dbReference type="Gene3D" id="2.40.70.10">
    <property type="entry name" value="Acid Proteases"/>
    <property type="match status" value="2"/>
</dbReference>
<keyword evidence="10" id="KW-1185">Reference proteome</keyword>
<evidence type="ECO:0000256" key="6">
    <source>
        <dbReference type="SAM" id="MobiDB-lite"/>
    </source>
</evidence>
<dbReference type="Pfam" id="PF00026">
    <property type="entry name" value="Asp"/>
    <property type="match status" value="2"/>
</dbReference>
<evidence type="ECO:0000256" key="7">
    <source>
        <dbReference type="SAM" id="SignalP"/>
    </source>
</evidence>
<organism evidence="9 10">
    <name type="scientific">Prorocentrum cordatum</name>
    <dbReference type="NCBI Taxonomy" id="2364126"/>
    <lineage>
        <taxon>Eukaryota</taxon>
        <taxon>Sar</taxon>
        <taxon>Alveolata</taxon>
        <taxon>Dinophyceae</taxon>
        <taxon>Prorocentrales</taxon>
        <taxon>Prorocentraceae</taxon>
        <taxon>Prorocentrum</taxon>
    </lineage>
</organism>
<evidence type="ECO:0000256" key="5">
    <source>
        <dbReference type="RuleBase" id="RU000454"/>
    </source>
</evidence>
<dbReference type="Proteomes" id="UP001189429">
    <property type="component" value="Unassembled WGS sequence"/>
</dbReference>
<keyword evidence="7" id="KW-0732">Signal</keyword>
<feature type="region of interest" description="Disordered" evidence="6">
    <location>
        <begin position="453"/>
        <end position="478"/>
    </location>
</feature>
<evidence type="ECO:0000313" key="10">
    <source>
        <dbReference type="Proteomes" id="UP001189429"/>
    </source>
</evidence>
<dbReference type="InterPro" id="IPR001969">
    <property type="entry name" value="Aspartic_peptidase_AS"/>
</dbReference>
<accession>A0ABN9X9T5</accession>
<dbReference type="PANTHER" id="PTHR47966">
    <property type="entry name" value="BETA-SITE APP-CLEAVING ENZYME, ISOFORM A-RELATED"/>
    <property type="match status" value="1"/>
</dbReference>
<feature type="chain" id="PRO_5045630480" description="Peptidase A1 domain-containing protein" evidence="7">
    <location>
        <begin position="21"/>
        <end position="579"/>
    </location>
</feature>
<dbReference type="PROSITE" id="PS51767">
    <property type="entry name" value="PEPTIDASE_A1"/>
    <property type="match status" value="1"/>
</dbReference>
<feature type="signal peptide" evidence="7">
    <location>
        <begin position="1"/>
        <end position="20"/>
    </location>
</feature>
<evidence type="ECO:0000256" key="2">
    <source>
        <dbReference type="ARBA" id="ARBA00022670"/>
    </source>
</evidence>
<dbReference type="EMBL" id="CAUYUJ010019922">
    <property type="protein sequence ID" value="CAK0894590.1"/>
    <property type="molecule type" value="Genomic_DNA"/>
</dbReference>
<feature type="domain" description="Peptidase A1" evidence="8">
    <location>
        <begin position="122"/>
        <end position="529"/>
    </location>
</feature>
<dbReference type="PANTHER" id="PTHR47966:SF51">
    <property type="entry name" value="BETA-SITE APP-CLEAVING ENZYME, ISOFORM A-RELATED"/>
    <property type="match status" value="1"/>
</dbReference>
<name>A0ABN9X9T5_9DINO</name>